<feature type="domain" description="tRNA-specific 2-thiouridylase MnmA-like C-terminal" evidence="10">
    <location>
        <begin position="293"/>
        <end position="369"/>
    </location>
</feature>
<comment type="similarity">
    <text evidence="9">Belongs to the MnmA/TRMU family.</text>
</comment>
<dbReference type="FunFam" id="3.40.50.620:FF:000115">
    <property type="entry name" value="tRNA-specific 2-thiouridylase MnmA"/>
    <property type="match status" value="1"/>
</dbReference>
<dbReference type="Gene3D" id="2.30.30.280">
    <property type="entry name" value="Adenine nucleotide alpha hydrolases-like domains"/>
    <property type="match status" value="1"/>
</dbReference>
<comment type="function">
    <text evidence="9">Catalyzes the 2-thiolation of uridine at the wobble position (U34) of tRNA, leading to the formation of s(2)U34.</text>
</comment>
<evidence type="ECO:0000259" key="10">
    <source>
        <dbReference type="Pfam" id="PF20258"/>
    </source>
</evidence>
<evidence type="ECO:0000256" key="6">
    <source>
        <dbReference type="ARBA" id="ARBA00022884"/>
    </source>
</evidence>
<feature type="site" description="Interaction with tRNA" evidence="9">
    <location>
        <position position="353"/>
    </location>
</feature>
<dbReference type="EMBL" id="BDDL01000031">
    <property type="protein sequence ID" value="GAT77056.1"/>
    <property type="molecule type" value="Genomic_DNA"/>
</dbReference>
<keyword evidence="6 9" id="KW-0694">RNA-binding</keyword>
<dbReference type="GO" id="GO:0005524">
    <property type="term" value="F:ATP binding"/>
    <property type="evidence" value="ECO:0007669"/>
    <property type="project" value="UniProtKB-KW"/>
</dbReference>
<evidence type="ECO:0000256" key="2">
    <source>
        <dbReference type="ARBA" id="ARBA00022679"/>
    </source>
</evidence>
<keyword evidence="2 9" id="KW-0808">Transferase</keyword>
<dbReference type="GO" id="GO:0005737">
    <property type="term" value="C:cytoplasm"/>
    <property type="evidence" value="ECO:0007669"/>
    <property type="project" value="UniProtKB-SubCell"/>
</dbReference>
<dbReference type="SUPFAM" id="SSF52402">
    <property type="entry name" value="Adenine nucleotide alpha hydrolases-like"/>
    <property type="match status" value="1"/>
</dbReference>
<name>A0A170RQI7_EHRRU</name>
<dbReference type="Pfam" id="PF03054">
    <property type="entry name" value="tRNA_Me_trans"/>
    <property type="match status" value="1"/>
</dbReference>
<keyword evidence="7" id="KW-1015">Disulfide bond</keyword>
<dbReference type="InterPro" id="IPR046885">
    <property type="entry name" value="MnmA-like_C"/>
</dbReference>
<feature type="region of interest" description="Interaction with tRNA" evidence="9">
    <location>
        <begin position="164"/>
        <end position="166"/>
    </location>
</feature>
<dbReference type="GO" id="GO:0002143">
    <property type="term" value="P:tRNA wobble position uridine thiolation"/>
    <property type="evidence" value="ECO:0007669"/>
    <property type="project" value="TreeGrafter"/>
</dbReference>
<dbReference type="NCBIfam" id="NF001138">
    <property type="entry name" value="PRK00143.1"/>
    <property type="match status" value="1"/>
</dbReference>
<dbReference type="NCBIfam" id="TIGR00420">
    <property type="entry name" value="trmU"/>
    <property type="match status" value="1"/>
</dbReference>
<dbReference type="FunFam" id="2.30.30.280:FF:000001">
    <property type="entry name" value="tRNA-specific 2-thiouridylase MnmA"/>
    <property type="match status" value="1"/>
</dbReference>
<dbReference type="PANTHER" id="PTHR11933">
    <property type="entry name" value="TRNA 5-METHYLAMINOMETHYL-2-THIOURIDYLATE -METHYLTRANSFERASE"/>
    <property type="match status" value="1"/>
</dbReference>
<keyword evidence="3 9" id="KW-0819">tRNA processing</keyword>
<dbReference type="PANTHER" id="PTHR11933:SF5">
    <property type="entry name" value="MITOCHONDRIAL TRNA-SPECIFIC 2-THIOURIDYLASE 1"/>
    <property type="match status" value="1"/>
</dbReference>
<keyword evidence="4 9" id="KW-0547">Nucleotide-binding</keyword>
<dbReference type="Pfam" id="PF20258">
    <property type="entry name" value="tRNA_Me_trans_C"/>
    <property type="match status" value="1"/>
</dbReference>
<dbReference type="HAMAP" id="MF_00144">
    <property type="entry name" value="tRNA_thiouridyl_MnmA"/>
    <property type="match status" value="1"/>
</dbReference>
<dbReference type="InterPro" id="IPR046884">
    <property type="entry name" value="MnmA-like_central"/>
</dbReference>
<feature type="binding site" evidence="9">
    <location>
        <begin position="24"/>
        <end position="31"/>
    </location>
    <ligand>
        <name>ATP</name>
        <dbReference type="ChEBI" id="CHEBI:30616"/>
    </ligand>
</feature>
<evidence type="ECO:0000256" key="1">
    <source>
        <dbReference type="ARBA" id="ARBA00022555"/>
    </source>
</evidence>
<organism evidence="12 13">
    <name type="scientific">Ehrlichia ruminantium</name>
    <name type="common">heartwater rickettsia</name>
    <name type="synonym">Cowdria ruminantium</name>
    <dbReference type="NCBI Taxonomy" id="779"/>
    <lineage>
        <taxon>Bacteria</taxon>
        <taxon>Pseudomonadati</taxon>
        <taxon>Pseudomonadota</taxon>
        <taxon>Alphaproteobacteria</taxon>
        <taxon>Rickettsiales</taxon>
        <taxon>Anaplasmataceae</taxon>
        <taxon>Ehrlichia</taxon>
    </lineage>
</organism>
<sequence length="370" mass="41181">MLDDFKIDLLVKNKPPTSTTAVVAMSGGVDSSVAAALLHKLGYKVIGITLQLYNNNNNSNTKGACCGSLDTKDAKQVASSMGFPHYTLNYEKVFREEVIEDFIDTYTQGKTPIPCIKCNQVIKFRDLLNATKSLGADVLVTGHYIRKIEQDDDIYVYSSKDTKKDQSYFLFATTVEQLRLLRFPLGNFHKEDIRKLAKYFNLQVANKPDSQNICFVTDTYKKTIAELRPHTIKKGNIIDINGNILSQHNGIVNFTIGQRKGIGISSKAPLYVIKLNPDTNEVTVGPKSALLKNKLYIKEINWLAKEKIPHNGLNVKVKLRSSHSGSPATIFPNNNNTATILLQDSYCTVTPGQACVIYDHDRMLGGGWIC</sequence>
<dbReference type="InterPro" id="IPR023382">
    <property type="entry name" value="MnmA-like_central_sf"/>
</dbReference>
<comment type="caution">
    <text evidence="12">The sequence shown here is derived from an EMBL/GenBank/DDBJ whole genome shotgun (WGS) entry which is preliminary data.</text>
</comment>
<feature type="site" description="Interaction with tRNA" evidence="9">
    <location>
        <position position="143"/>
    </location>
</feature>
<keyword evidence="9" id="KW-0963">Cytoplasm</keyword>
<dbReference type="RefSeq" id="WP_065432437.1">
    <property type="nucleotide sequence ID" value="NZ_BDDL01000031.1"/>
</dbReference>
<evidence type="ECO:0000256" key="8">
    <source>
        <dbReference type="ARBA" id="ARBA00051542"/>
    </source>
</evidence>
<dbReference type="InterPro" id="IPR014729">
    <property type="entry name" value="Rossmann-like_a/b/a_fold"/>
</dbReference>
<feature type="domain" description="tRNA-specific 2-thiouridylase MnmA-like central" evidence="11">
    <location>
        <begin position="233"/>
        <end position="285"/>
    </location>
</feature>
<comment type="catalytic activity">
    <reaction evidence="8 9">
        <text>S-sulfanyl-L-cysteinyl-[protein] + uridine(34) in tRNA + AH2 + ATP = 2-thiouridine(34) in tRNA + L-cysteinyl-[protein] + A + AMP + diphosphate + H(+)</text>
        <dbReference type="Rhea" id="RHEA:47032"/>
        <dbReference type="Rhea" id="RHEA-COMP:10131"/>
        <dbReference type="Rhea" id="RHEA-COMP:11726"/>
        <dbReference type="Rhea" id="RHEA-COMP:11727"/>
        <dbReference type="Rhea" id="RHEA-COMP:11728"/>
        <dbReference type="ChEBI" id="CHEBI:13193"/>
        <dbReference type="ChEBI" id="CHEBI:15378"/>
        <dbReference type="ChEBI" id="CHEBI:17499"/>
        <dbReference type="ChEBI" id="CHEBI:29950"/>
        <dbReference type="ChEBI" id="CHEBI:30616"/>
        <dbReference type="ChEBI" id="CHEBI:33019"/>
        <dbReference type="ChEBI" id="CHEBI:61963"/>
        <dbReference type="ChEBI" id="CHEBI:65315"/>
        <dbReference type="ChEBI" id="CHEBI:87170"/>
        <dbReference type="ChEBI" id="CHEBI:456215"/>
        <dbReference type="EC" id="2.8.1.13"/>
    </reaction>
</comment>
<evidence type="ECO:0000256" key="5">
    <source>
        <dbReference type="ARBA" id="ARBA00022840"/>
    </source>
</evidence>
<feature type="active site" description="Cysteine persulfide intermediate" evidence="9">
    <location>
        <position position="214"/>
    </location>
</feature>
<keyword evidence="1 9" id="KW-0820">tRNA-binding</keyword>
<protein>
    <recommendedName>
        <fullName evidence="9">tRNA-specific 2-thiouridylase MnmA</fullName>
        <ecNumber evidence="9">2.8.1.13</ecNumber>
    </recommendedName>
</protein>
<dbReference type="EC" id="2.8.1.13" evidence="9"/>
<dbReference type="Proteomes" id="UP000092677">
    <property type="component" value="Unassembled WGS sequence"/>
</dbReference>
<comment type="caution">
    <text evidence="9">Lacks conserved residue(s) required for the propagation of feature annotation.</text>
</comment>
<dbReference type="Pfam" id="PF20259">
    <property type="entry name" value="tRNA_Me_trans_M"/>
    <property type="match status" value="1"/>
</dbReference>
<comment type="subcellular location">
    <subcellularLocation>
        <location evidence="9">Cytoplasm</location>
    </subcellularLocation>
</comment>
<keyword evidence="5 9" id="KW-0067">ATP-binding</keyword>
<evidence type="ECO:0000313" key="13">
    <source>
        <dbReference type="Proteomes" id="UP000092677"/>
    </source>
</evidence>
<dbReference type="STRING" id="779.GCA_002019755_00251"/>
<dbReference type="Gene3D" id="2.40.30.10">
    <property type="entry name" value="Translation factors"/>
    <property type="match status" value="1"/>
</dbReference>
<dbReference type="CDD" id="cd01998">
    <property type="entry name" value="MnmA_TRMU-like"/>
    <property type="match status" value="1"/>
</dbReference>
<dbReference type="InterPro" id="IPR004506">
    <property type="entry name" value="MnmA-like"/>
</dbReference>
<feature type="binding site" evidence="9">
    <location>
        <position position="50"/>
    </location>
    <ligand>
        <name>ATP</name>
        <dbReference type="ChEBI" id="CHEBI:30616"/>
    </ligand>
</feature>
<evidence type="ECO:0000256" key="3">
    <source>
        <dbReference type="ARBA" id="ARBA00022694"/>
    </source>
</evidence>
<dbReference type="GO" id="GO:0000049">
    <property type="term" value="F:tRNA binding"/>
    <property type="evidence" value="ECO:0007669"/>
    <property type="project" value="UniProtKB-KW"/>
</dbReference>
<evidence type="ECO:0000313" key="12">
    <source>
        <dbReference type="EMBL" id="GAT77056.1"/>
    </source>
</evidence>
<evidence type="ECO:0000256" key="9">
    <source>
        <dbReference type="HAMAP-Rule" id="MF_00144"/>
    </source>
</evidence>
<dbReference type="GO" id="GO:0103016">
    <property type="term" value="F:tRNA-uridine 2-sulfurtransferase activity"/>
    <property type="evidence" value="ECO:0007669"/>
    <property type="project" value="UniProtKB-EC"/>
</dbReference>
<dbReference type="AlphaFoldDB" id="A0A170RQI7"/>
<accession>A0A170RQI7</accession>
<feature type="binding site" evidence="9">
    <location>
        <position position="142"/>
    </location>
    <ligand>
        <name>ATP</name>
        <dbReference type="ChEBI" id="CHEBI:30616"/>
    </ligand>
</feature>
<evidence type="ECO:0000256" key="4">
    <source>
        <dbReference type="ARBA" id="ARBA00022741"/>
    </source>
</evidence>
<reference evidence="13" key="1">
    <citation type="submission" date="2016-05" db="EMBL/GenBank/DDBJ databases">
        <title>Draft genome sequences of four strains of Ehrlichia ruminantium, a tick-borne pathogen of ruminants, isolated from Zimbabwe, The Gambia and Ghana.</title>
        <authorList>
            <person name="Nakao R."/>
            <person name="Jongejan F."/>
            <person name="Sugimoto C."/>
        </authorList>
    </citation>
    <scope>NUCLEOTIDE SEQUENCE [LARGE SCALE GENOMIC DNA]</scope>
    <source>
        <strain evidence="13">Kerr Seringe</strain>
    </source>
</reference>
<evidence type="ECO:0000256" key="7">
    <source>
        <dbReference type="ARBA" id="ARBA00023157"/>
    </source>
</evidence>
<gene>
    <name evidence="9 12" type="primary">mnmA</name>
    <name evidence="12" type="ORF">EHRUM2_02650</name>
</gene>
<proteinExistence type="inferred from homology"/>
<evidence type="ECO:0000259" key="11">
    <source>
        <dbReference type="Pfam" id="PF20259"/>
    </source>
</evidence>
<dbReference type="Gene3D" id="3.40.50.620">
    <property type="entry name" value="HUPs"/>
    <property type="match status" value="1"/>
</dbReference>
<feature type="active site" description="Nucleophile" evidence="9">
    <location>
        <position position="118"/>
    </location>
</feature>